<dbReference type="AlphaFoldDB" id="A0A660A1N4"/>
<dbReference type="PANTHER" id="PTHR36180:SF2">
    <property type="entry name" value="BRO FAMILY PROTEIN"/>
    <property type="match status" value="1"/>
</dbReference>
<name>A0A660A1N4_STRPY</name>
<reference evidence="1 2" key="1">
    <citation type="submission" date="2019-05" db="EMBL/GenBank/DDBJ databases">
        <title>Novel genomic isolates of S.pyogenes and S.dysgalactiae subsp. equisimilis associated to necrotising fasciitis (NSTI).</title>
        <authorList>
            <person name="Barrantes I."/>
        </authorList>
    </citation>
    <scope>NUCLEOTIDE SEQUENCE [LARGE SCALE GENOMIC DNA]</scope>
    <source>
        <strain evidence="1 2">SPY6028</strain>
    </source>
</reference>
<dbReference type="EMBL" id="VCID01000545">
    <property type="protein sequence ID" value="TNY45791.1"/>
    <property type="molecule type" value="Genomic_DNA"/>
</dbReference>
<dbReference type="InterPro" id="IPR003497">
    <property type="entry name" value="BRO_N_domain"/>
</dbReference>
<dbReference type="PANTHER" id="PTHR36180">
    <property type="entry name" value="DNA-BINDING PROTEIN-RELATED-RELATED"/>
    <property type="match status" value="1"/>
</dbReference>
<dbReference type="SMART" id="SM01040">
    <property type="entry name" value="Bro-N"/>
    <property type="match status" value="1"/>
</dbReference>
<sequence>MKTRKENLLRTETWNGYTIRFVEHQGEWWAVAKDITNALGLKQPSRAISTLKGVTKSKTLTKGGEQELSIINEKDIYRLVFKSRKPEAEAFQEWVFETIKQLRQSIGLEGFQVFRMFDKEHQKQAMNRLVNCLQNATKKDLIKANTIANKAVSDLYGYPKMVSKNEMTENMLRDREPILDETVELIKVKEKYGLNFSVSEAIYNQNTIKKAQ</sequence>
<accession>A0A660A1N4</accession>
<dbReference type="Proteomes" id="UP000316580">
    <property type="component" value="Unassembled WGS sequence"/>
</dbReference>
<proteinExistence type="predicted"/>
<gene>
    <name evidence="1" type="ORF">FGO82_11245</name>
</gene>
<protein>
    <submittedName>
        <fullName evidence="1">Phage repressor protein</fullName>
    </submittedName>
</protein>
<evidence type="ECO:0000313" key="2">
    <source>
        <dbReference type="Proteomes" id="UP000316580"/>
    </source>
</evidence>
<organism evidence="1 2">
    <name type="scientific">Streptococcus pyogenes</name>
    <dbReference type="NCBI Taxonomy" id="1314"/>
    <lineage>
        <taxon>Bacteria</taxon>
        <taxon>Bacillati</taxon>
        <taxon>Bacillota</taxon>
        <taxon>Bacilli</taxon>
        <taxon>Lactobacillales</taxon>
        <taxon>Streptococcaceae</taxon>
        <taxon>Streptococcus</taxon>
    </lineage>
</organism>
<comment type="caution">
    <text evidence="1">The sequence shown here is derived from an EMBL/GenBank/DDBJ whole genome shotgun (WGS) entry which is preliminary data.</text>
</comment>
<dbReference type="Pfam" id="PF02498">
    <property type="entry name" value="Bro-N"/>
    <property type="match status" value="1"/>
</dbReference>
<dbReference type="PROSITE" id="PS51750">
    <property type="entry name" value="BRO_N"/>
    <property type="match status" value="1"/>
</dbReference>
<evidence type="ECO:0000313" key="1">
    <source>
        <dbReference type="EMBL" id="TNY45791.1"/>
    </source>
</evidence>